<evidence type="ECO:0000259" key="14">
    <source>
        <dbReference type="PROSITE" id="PS50893"/>
    </source>
</evidence>
<evidence type="ECO:0000313" key="16">
    <source>
        <dbReference type="EMBL" id="CAL1134248.1"/>
    </source>
</evidence>
<dbReference type="PANTHER" id="PTHR19229:SF250">
    <property type="entry name" value="ABC TRANSPORTER DOMAIN-CONTAINING PROTEIN-RELATED"/>
    <property type="match status" value="1"/>
</dbReference>
<feature type="repeat" description="ANK" evidence="9">
    <location>
        <begin position="3673"/>
        <end position="3701"/>
    </location>
</feature>
<dbReference type="PROSITE" id="PS50088">
    <property type="entry name" value="ANK_REPEAT"/>
    <property type="match status" value="1"/>
</dbReference>
<comment type="caution">
    <text evidence="15">The sequence shown here is derived from an EMBL/GenBank/DDBJ whole genome shotgun (WGS) entry which is preliminary data.</text>
</comment>
<dbReference type="Gene3D" id="1.25.40.20">
    <property type="entry name" value="Ankyrin repeat-containing domain"/>
    <property type="match status" value="1"/>
</dbReference>
<dbReference type="GO" id="GO:0003843">
    <property type="term" value="F:1,3-beta-D-glucan synthase activity"/>
    <property type="evidence" value="ECO:0007669"/>
    <property type="project" value="InterPro"/>
</dbReference>
<evidence type="ECO:0000313" key="15">
    <source>
        <dbReference type="EMBL" id="CAI3980873.1"/>
    </source>
</evidence>
<dbReference type="PANTHER" id="PTHR19229">
    <property type="entry name" value="ATP-BINDING CASSETTE TRANSPORTER SUBFAMILY A ABCA"/>
    <property type="match status" value="1"/>
</dbReference>
<dbReference type="GO" id="GO:0016020">
    <property type="term" value="C:membrane"/>
    <property type="evidence" value="ECO:0007669"/>
    <property type="project" value="UniProtKB-SubCell"/>
</dbReference>
<dbReference type="Pfam" id="PF01535">
    <property type="entry name" value="PPR"/>
    <property type="match status" value="1"/>
</dbReference>
<dbReference type="OrthoDB" id="311765at2759"/>
<sequence>MELEYVHRWQGSFHRGSFQPLVGIFIQNTDNDFDPCSSCNAPILLQGSFAQEFKSFVDAGMQAILNTDTGKNWQPKCKPATRLVVLEGKVPNNGVCAIVEFGDQPEKVKIHVNRTIGWLSSSSREFVPSRSREGDSAMMKTRCTMKNKAECEQMDESGGSMYGKGTRESLVDRYWISQRSIDAPSMAMTLEILVGDFAVAKKSLQGKFQYAYAGAHPGATAEFMAVDFPTLEEKFHPPTSGDVGSLWGSLFGAMVSIVFMMNVLMTVSRLVNEREEKRKEGLRVVGCSGVAYYGHWIAYAMLQAFAYAWANSILWFFFPGLSFFSNFWIFPIFWWDSFLFFSNLAFFGFVMSTFLSTVLTSQLLTMVIYICICCFSFMPPSGKDFLFLLFPQFTYGKALTVFITREFNQWSGPDDYGSYSLAGTFFILLVDCILWILLWLYLDQVIPHQGVAQKPWFPCDPAYWKGEDGVIKMTPGQQGTELMDRQARDPWLLQDGQTPADGAAQMPSQWQPSQAAADAPTAAAAPTGRRSVDETLSIQGRSSLIEQVDHTNMAQILAKNCVKVDDLCVYFKGIYSEEIRAVDGVNLVMFPGEIFALLGHNGAGKSTTMSAICGLTAPTKGSIAVFDLKVPKDLAEVRKSMGFCPQHDVLFPAMTVVQHLDLFSTLAGRTRSEEADVFKLVADIGLETRANYKVTSLSGGMKRKLSVGLAFSGDPKLVILDEPTSGMDPFSRRGLWDFLKLRRQGRVMLLTTHFMDEAGVLGDRVAIMRAGAVQACGTGDFLKRRFGCGYVLTIVMKERDDDHEPVKKLVHSVMGQRPEISGVGKEILVNVPMELESELSSMLAGLAKQKADLSVATFGVSVSNLEEVFLKVASGDHGNKKEQEETETSFQQAMQEVEAPASGPTFVMPNAGGTIGQQIRALLERRAFTAMRDKKTFLMGCIAPIVMLCFGTSLAASIISSASVPGFPGVPISIELSDLKVTMATTTAGTEAADVVLLQPATESKFKCGSPSYPRTCYTDDVSSTIKNVPDAYIDRCRSKDPSASSTKCKERWVRFLLAFDNLLIQNAGKNKAQDVGVLFLDGFPVVASNTSYVAHGHPLAVKEAFQKATGLQMALTEEIMPATPPEELFYQQRNMKTQTYAAFMVSALSNYAFCFVPVAVLGFALMEKTKDIKHQLMISGCSSRAYWISMLIWDCFFAAFPILALYAFLHHYGFDAFSTYWQSSVSTLILFVPATVGLAYLLSLATSSAAMGNVFLVVCNGICALILVIVFIMFDVGLRATTAMNAMDRMVRAGPGSDAGFSTMTKIMHGECDGLTMPYLEQCHWMWLANLAVPTMKVFGFFLPGFSLVDALMRITGRHAFVNIMLPIMIENMGDAMGNMIGNFGSSQFASCGDLIQVEDGLDGDCSSYTKYFQRTTLQPQNCIVSQYGSLLDQNPLGDIVKQFTGENSPTKEDVAMLPPAEQQKVLDMVQALSSPSALASNFAVDGLITVMPSDESKKWLQLRKCMQEKWQPKENPYLPQQFLASILSRSGEMLGERVASKIREFAKYPSIKQNFDKFLPHISGFGECTIGPETGQVHIADLFGGLEILKNYTGKNGEFGPVKLKMPCDLGNPVVGPIFEMIVRLPTIGGSQLRLAILCVLFPLMVIVLESLSESPMIARRFTKSNPVPPELLKLEDEDVKAEKERVQQVDPRKQVMYVNGLRKAYGSIFSSHVTHAVRGVTWAADQGMVFGLLGVNGAGKTTSFKMMSGILTPSAGEVRILGIDMMEETSSARRLIGYCPQFDALIHVMTVESHLYLYGRMKGITGKDLKTAVDEKISEMQLEMYRTRRAGTLSGGNKRKLSVAMALIGEPPVIFLDEPSTGMDPFARRFMWGVIQDMAEKRKQSVVVLTTHSMEEAEALCSQIAIQVDGQFRCFGSAQHLKSRYGSGYELGAKFLPVDKDALAQKAMVLLPAGRELDRGGYTMMSRDEAIRALWIDMVPAATSASGPIPEGQQEVAAEVLAEWMVMQQRLADLKGFFSSTDGLGHLNLGEVIVLESHGSSLKLRLSAAGEEQLPELFATLSKEKARFCLSDFAVCTVAAVAAALSESSRTTGEMLFSEPRPPHQEFYSIPLMDWLADKYKDEFDNFSEKMTSTQYVRGMTWPKAGTDWGKYNDENWEKLSYWASMRLQTLFRTVSGMMLYHNALQCHFEAQGDRRNKLGVIWDPSDAFTCVVAMQMYTFFNSMQYKHTNIMFKKFPKSMKVAYIDCEDLEDSAHPDCIHEDQKRRYYSCLIDASCPEDATGRREPKYKIEIPGYPILGDGKGDNQNTAVPFTRGTYVQCIDANQGAYFEQMLLLPNVLGEFRSKRPGDGGSKKIIGFPEHITSDFGSVGDFAASSELAFGTISQRSYSLLGANPDLRREVVSFSPSRGQLETMAPAHVGERQTVLIRCYPHVIFKHCLSIPQVLRALWGLEAKGLRLAIYHSNAVLNTCSRGRWQEALQQMEAITSATIALNKFSYTAALSACEKGYQWQMAELLLIQMPLRKVNNDTISCNALISACAASGEWSEALHWLCTMLHRDQISFNAAISACQRDGQWQVTLVLLKDMAEMTLHASSSNWNAATRCAALALRWDVALQLLQRLAASAQADVVSYTSVLGSATSESWHLAMLVLNEMQCEAIRGDIVSANAAANACAQGGCWHSAWGLFQEACHRSIEADQGLVSAVISGTRVDAEKSLECWAFAVNLLGHMTELGLQPSMVSRSNALGSCATCSAWSPALQIWEEHRELDMICHTVTMSAWQGVRRWQEAQALFHALPSKRFPPDSFAHVAGLNSKRRGSWPSATVLLRSLQVSTVETTPVSHGAAMSPLARDGHWRNTFELLEQGRVCRIDTPQATRSWAVNACKEVGEWSHALLVLEDLHLATLRSNEICWGATVGACKTSSCWTLAVELLRGMLTASLEVDMISSTAAASAVLPDAWRLSMAILSRAHQLRLSMDEKSFLLAFNGLQNSQQCMQVLDDFNASSTARSVSFLPWALASRRTANPEALQSAFAEAFERLRYEAAEPMELASLWWAASMVGARNHDFIKILSERAMDQIQNFSFDELLVVIWAACGSVVQDDEVQRAFQKELADRLANFAWANLPPRFRHKIALDALGSMWACTFSGSLTQSAFHGIRAALVRLGGLLDRPTGDFPTLPEAPWQKPDTAPHIVMDAGDRVVLFKPPDWEVHDENSELQLAGFMEAMFGPLKILKDEQHEHGFLHRLDVPSSGLILAAKSFRSYYDLQVQLVTRQVPRDYLVLSHGWIVPELMEITAQVLIEDRGRTISGGRGKPALTRMKVLAHANHPWTQTTLLLIRIGTGRRHQIRSHLSHIGHPTVTDGRYTSLWTFLLDAQRCPRNFLHRYYLGFRDERNRFRSVCSPLPGDLRVLLLSLQGKTPDCCDRIQAWAKISEPKVRHSPLRPTEVLAEAWAGDMDLDTRPLSAGGVFSSPHIDGLRRVHRPGSAVGLRSEVGMSRLQVQLAELQSKLGAANVEVQRLQELHSQAQADAEMQRSLVATQKAQVAQLQQQLVSRVENQALEEKLNDRTGMIASMEKEYEEERRQLSEKVAFAESRALELDAELKRQRLAQESATIAISGVQRKMDKIVSKHQRELTDARQQIGLFLKANKFPNGGDLRCDTNGKKGVIFVTFPLHEAVKQNNAYMTSKLLLFGADPTLRDTWGRTAYDYAKGKATHDQILKVFQLSGHSPSAPLHKRCLSQLQRHPPPRGFEDFFAKLARDPLVQVPNCEAQWLEELGAKGLRKLKAKDAKV</sequence>
<dbReference type="FunFam" id="3.40.50.300:FF:000933">
    <property type="entry name" value="ABC transporter A family member 7"/>
    <property type="match status" value="1"/>
</dbReference>
<feature type="transmembrane region" description="Helical" evidence="13">
    <location>
        <begin position="308"/>
        <end position="330"/>
    </location>
</feature>
<comment type="subcellular location">
    <subcellularLocation>
        <location evidence="1">Membrane</location>
        <topology evidence="1">Multi-pass membrane protein</topology>
    </subcellularLocation>
</comment>
<dbReference type="InterPro" id="IPR026082">
    <property type="entry name" value="ABCA"/>
</dbReference>
<dbReference type="SUPFAM" id="SSF52540">
    <property type="entry name" value="P-loop containing nucleoside triphosphate hydrolases"/>
    <property type="match status" value="2"/>
</dbReference>
<dbReference type="Proteomes" id="UP001152797">
    <property type="component" value="Unassembled WGS sequence"/>
</dbReference>
<dbReference type="Pfam" id="PF00849">
    <property type="entry name" value="PseudoU_synth_2"/>
    <property type="match status" value="1"/>
</dbReference>
<feature type="transmembrane region" description="Helical" evidence="13">
    <location>
        <begin position="385"/>
        <end position="404"/>
    </location>
</feature>
<keyword evidence="5" id="KW-0547">Nucleotide-binding</keyword>
<evidence type="ECO:0000256" key="8">
    <source>
        <dbReference type="ARBA" id="ARBA00023136"/>
    </source>
</evidence>
<evidence type="ECO:0000256" key="10">
    <source>
        <dbReference type="PROSITE-ProRule" id="PRU00708"/>
    </source>
</evidence>
<evidence type="ECO:0000256" key="13">
    <source>
        <dbReference type="SAM" id="Phobius"/>
    </source>
</evidence>
<gene>
    <name evidence="15" type="ORF">C1SCF055_LOCUS8721</name>
</gene>
<dbReference type="EMBL" id="CAMXCT030000592">
    <property type="protein sequence ID" value="CAL4768185.1"/>
    <property type="molecule type" value="Genomic_DNA"/>
</dbReference>
<evidence type="ECO:0000256" key="9">
    <source>
        <dbReference type="PROSITE-ProRule" id="PRU00023"/>
    </source>
</evidence>
<feature type="transmembrane region" description="Helical" evidence="13">
    <location>
        <begin position="361"/>
        <end position="378"/>
    </location>
</feature>
<reference evidence="16" key="2">
    <citation type="submission" date="2024-04" db="EMBL/GenBank/DDBJ databases">
        <authorList>
            <person name="Chen Y."/>
            <person name="Shah S."/>
            <person name="Dougan E. K."/>
            <person name="Thang M."/>
            <person name="Chan C."/>
        </authorList>
    </citation>
    <scope>NUCLEOTIDE SEQUENCE [LARGE SCALE GENOMIC DNA]</scope>
</reference>
<dbReference type="GO" id="GO:0009982">
    <property type="term" value="F:pseudouridine synthase activity"/>
    <property type="evidence" value="ECO:0007669"/>
    <property type="project" value="InterPro"/>
</dbReference>
<dbReference type="GO" id="GO:0003723">
    <property type="term" value="F:RNA binding"/>
    <property type="evidence" value="ECO:0007669"/>
    <property type="project" value="InterPro"/>
</dbReference>
<feature type="transmembrane region" description="Helical" evidence="13">
    <location>
        <begin position="416"/>
        <end position="442"/>
    </location>
</feature>
<dbReference type="Pfam" id="PF00005">
    <property type="entry name" value="ABC_tran"/>
    <property type="match status" value="2"/>
</dbReference>
<dbReference type="InterPro" id="IPR020103">
    <property type="entry name" value="PsdUridine_synth_cat_dom_sf"/>
</dbReference>
<dbReference type="GO" id="GO:0005319">
    <property type="term" value="F:lipid transporter activity"/>
    <property type="evidence" value="ECO:0007669"/>
    <property type="project" value="TreeGrafter"/>
</dbReference>
<feature type="transmembrane region" description="Helical" evidence="13">
    <location>
        <begin position="1141"/>
        <end position="1166"/>
    </location>
</feature>
<feature type="transmembrane region" description="Helical" evidence="13">
    <location>
        <begin position="936"/>
        <end position="959"/>
    </location>
</feature>
<evidence type="ECO:0000256" key="3">
    <source>
        <dbReference type="ARBA" id="ARBA00022448"/>
    </source>
</evidence>
<feature type="compositionally biased region" description="Low complexity" evidence="12">
    <location>
        <begin position="515"/>
        <end position="527"/>
    </location>
</feature>
<evidence type="ECO:0000256" key="2">
    <source>
        <dbReference type="ARBA" id="ARBA00008869"/>
    </source>
</evidence>
<dbReference type="SMART" id="SM00382">
    <property type="entry name" value="AAA"/>
    <property type="match status" value="2"/>
</dbReference>
<dbReference type="SUPFAM" id="SSF48403">
    <property type="entry name" value="Ankyrin repeat"/>
    <property type="match status" value="1"/>
</dbReference>
<evidence type="ECO:0000256" key="11">
    <source>
        <dbReference type="SAM" id="Coils"/>
    </source>
</evidence>
<evidence type="ECO:0000256" key="6">
    <source>
        <dbReference type="ARBA" id="ARBA00022840"/>
    </source>
</evidence>
<dbReference type="GO" id="GO:0016887">
    <property type="term" value="F:ATP hydrolysis activity"/>
    <property type="evidence" value="ECO:0007669"/>
    <property type="project" value="InterPro"/>
</dbReference>
<name>A0A9P1BYU1_9DINO</name>
<dbReference type="GO" id="GO:0005524">
    <property type="term" value="F:ATP binding"/>
    <property type="evidence" value="ECO:0007669"/>
    <property type="project" value="UniProtKB-KW"/>
</dbReference>
<evidence type="ECO:0000256" key="4">
    <source>
        <dbReference type="ARBA" id="ARBA00022692"/>
    </source>
</evidence>
<dbReference type="FunFam" id="3.40.50.300:FF:000335">
    <property type="entry name" value="ATP binding cassette subfamily A member 5"/>
    <property type="match status" value="1"/>
</dbReference>
<keyword evidence="7 13" id="KW-1133">Transmembrane helix</keyword>
<evidence type="ECO:0000256" key="1">
    <source>
        <dbReference type="ARBA" id="ARBA00004141"/>
    </source>
</evidence>
<dbReference type="InterPro" id="IPR003440">
    <property type="entry name" value="Glyco_trans_48_dom"/>
</dbReference>
<dbReference type="InterPro" id="IPR003439">
    <property type="entry name" value="ABC_transporter-like_ATP-bd"/>
</dbReference>
<dbReference type="InterPro" id="IPR013525">
    <property type="entry name" value="ABC2_TM"/>
</dbReference>
<dbReference type="InterPro" id="IPR036770">
    <property type="entry name" value="Ankyrin_rpt-contain_sf"/>
</dbReference>
<dbReference type="InterPro" id="IPR027417">
    <property type="entry name" value="P-loop_NTPase"/>
</dbReference>
<dbReference type="CDD" id="cd02869">
    <property type="entry name" value="PseudoU_synth_RluA_like"/>
    <property type="match status" value="1"/>
</dbReference>
<keyword evidence="4 13" id="KW-0812">Transmembrane</keyword>
<dbReference type="SUPFAM" id="SSF55120">
    <property type="entry name" value="Pseudouridine synthase"/>
    <property type="match status" value="1"/>
</dbReference>
<dbReference type="PROSITE" id="PS00211">
    <property type="entry name" value="ABC_TRANSPORTER_1"/>
    <property type="match status" value="2"/>
</dbReference>
<feature type="transmembrane region" description="Helical" evidence="13">
    <location>
        <begin position="1255"/>
        <end position="1275"/>
    </location>
</feature>
<evidence type="ECO:0000256" key="7">
    <source>
        <dbReference type="ARBA" id="ARBA00022989"/>
    </source>
</evidence>
<dbReference type="GO" id="GO:0006075">
    <property type="term" value="P:(1-&gt;3)-beta-D-glucan biosynthetic process"/>
    <property type="evidence" value="ECO:0007669"/>
    <property type="project" value="InterPro"/>
</dbReference>
<dbReference type="InterPro" id="IPR002885">
    <property type="entry name" value="PPR_rpt"/>
</dbReference>
<reference evidence="15" key="1">
    <citation type="submission" date="2022-10" db="EMBL/GenBank/DDBJ databases">
        <authorList>
            <person name="Chen Y."/>
            <person name="Dougan E. K."/>
            <person name="Chan C."/>
            <person name="Rhodes N."/>
            <person name="Thang M."/>
        </authorList>
    </citation>
    <scope>NUCLEOTIDE SEQUENCE</scope>
</reference>
<feature type="domain" description="ABC transporter" evidence="14">
    <location>
        <begin position="1699"/>
        <end position="1937"/>
    </location>
</feature>
<evidence type="ECO:0000256" key="5">
    <source>
        <dbReference type="ARBA" id="ARBA00022741"/>
    </source>
</evidence>
<feature type="coiled-coil region" evidence="11">
    <location>
        <begin position="3557"/>
        <end position="3602"/>
    </location>
</feature>
<dbReference type="InterPro" id="IPR002110">
    <property type="entry name" value="Ankyrin_rpt"/>
</dbReference>
<feature type="coiled-coil region" evidence="11">
    <location>
        <begin position="3495"/>
        <end position="3529"/>
    </location>
</feature>
<organism evidence="15">
    <name type="scientific">Cladocopium goreaui</name>
    <dbReference type="NCBI Taxonomy" id="2562237"/>
    <lineage>
        <taxon>Eukaryota</taxon>
        <taxon>Sar</taxon>
        <taxon>Alveolata</taxon>
        <taxon>Dinophyceae</taxon>
        <taxon>Suessiales</taxon>
        <taxon>Symbiodiniaceae</taxon>
        <taxon>Cladocopium</taxon>
    </lineage>
</organism>
<protein>
    <submittedName>
        <fullName evidence="17">ABC transporter A family member 1 (ABC transporter ABCA.1) (AtABCA1) (ABC one homolog protein 1) (AtAOH1)</fullName>
    </submittedName>
</protein>
<proteinExistence type="inferred from homology"/>
<dbReference type="Pfam" id="PF12698">
    <property type="entry name" value="ABC2_membrane_3"/>
    <property type="match status" value="1"/>
</dbReference>
<feature type="transmembrane region" description="Helical" evidence="13">
    <location>
        <begin position="1221"/>
        <end position="1243"/>
    </location>
</feature>
<evidence type="ECO:0000313" key="17">
    <source>
        <dbReference type="EMBL" id="CAL4768185.1"/>
    </source>
</evidence>
<feature type="transmembrane region" description="Helical" evidence="13">
    <location>
        <begin position="1187"/>
        <end position="1209"/>
    </location>
</feature>
<keyword evidence="11" id="KW-0175">Coiled coil</keyword>
<dbReference type="Gene3D" id="3.30.2350.10">
    <property type="entry name" value="Pseudouridine synthase"/>
    <property type="match status" value="1"/>
</dbReference>
<feature type="transmembrane region" description="Helical" evidence="13">
    <location>
        <begin position="246"/>
        <end position="270"/>
    </location>
</feature>
<dbReference type="EMBL" id="CAMXCT010000592">
    <property type="protein sequence ID" value="CAI3980873.1"/>
    <property type="molecule type" value="Genomic_DNA"/>
</dbReference>
<dbReference type="InterPro" id="IPR017871">
    <property type="entry name" value="ABC_transporter-like_CS"/>
</dbReference>
<dbReference type="PROSITE" id="PS50893">
    <property type="entry name" value="ABC_TRANSPORTER_2"/>
    <property type="match status" value="2"/>
</dbReference>
<dbReference type="Gene3D" id="3.40.50.300">
    <property type="entry name" value="P-loop containing nucleotide triphosphate hydrolases"/>
    <property type="match status" value="2"/>
</dbReference>
<keyword evidence="3" id="KW-0813">Transport</keyword>
<accession>A0A9P1BYU1</accession>
<dbReference type="GO" id="GO:0000148">
    <property type="term" value="C:1,3-beta-D-glucan synthase complex"/>
    <property type="evidence" value="ECO:0007669"/>
    <property type="project" value="InterPro"/>
</dbReference>
<dbReference type="Gene3D" id="1.25.40.10">
    <property type="entry name" value="Tetratricopeptide repeat domain"/>
    <property type="match status" value="3"/>
</dbReference>
<dbReference type="Pfam" id="PF02364">
    <property type="entry name" value="Glucan_synthase"/>
    <property type="match status" value="1"/>
</dbReference>
<keyword evidence="18" id="KW-1185">Reference proteome</keyword>
<keyword evidence="6" id="KW-0067">ATP-binding</keyword>
<evidence type="ECO:0000256" key="12">
    <source>
        <dbReference type="SAM" id="MobiDB-lite"/>
    </source>
</evidence>
<feature type="region of interest" description="Disordered" evidence="12">
    <location>
        <begin position="493"/>
        <end position="532"/>
    </location>
</feature>
<evidence type="ECO:0000313" key="18">
    <source>
        <dbReference type="Proteomes" id="UP001152797"/>
    </source>
</evidence>
<feature type="domain" description="ABC transporter" evidence="14">
    <location>
        <begin position="562"/>
        <end position="795"/>
    </location>
</feature>
<dbReference type="InterPro" id="IPR006145">
    <property type="entry name" value="PsdUridine_synth_RsuA/RluA"/>
</dbReference>
<dbReference type="GO" id="GO:0140359">
    <property type="term" value="F:ABC-type transporter activity"/>
    <property type="evidence" value="ECO:0007669"/>
    <property type="project" value="InterPro"/>
</dbReference>
<comment type="similarity">
    <text evidence="2">Belongs to the ABC transporter superfamily. ABCA family.</text>
</comment>
<dbReference type="InterPro" id="IPR011990">
    <property type="entry name" value="TPR-like_helical_dom_sf"/>
</dbReference>
<feature type="repeat" description="PPR" evidence="10">
    <location>
        <begin position="2531"/>
        <end position="2565"/>
    </location>
</feature>
<keyword evidence="8 13" id="KW-0472">Membrane</keyword>
<keyword evidence="9" id="KW-0040">ANK repeat</keyword>
<dbReference type="InterPro" id="IPR003593">
    <property type="entry name" value="AAA+_ATPase"/>
</dbReference>
<dbReference type="EMBL" id="CAMXCT020000592">
    <property type="protein sequence ID" value="CAL1134248.1"/>
    <property type="molecule type" value="Genomic_DNA"/>
</dbReference>
<dbReference type="PROSITE" id="PS51375">
    <property type="entry name" value="PPR"/>
    <property type="match status" value="1"/>
</dbReference>
<dbReference type="CDD" id="cd03263">
    <property type="entry name" value="ABC_subfamily_A"/>
    <property type="match status" value="2"/>
</dbReference>
<dbReference type="GO" id="GO:0001522">
    <property type="term" value="P:pseudouridine synthesis"/>
    <property type="evidence" value="ECO:0007669"/>
    <property type="project" value="InterPro"/>
</dbReference>